<evidence type="ECO:0000256" key="1">
    <source>
        <dbReference type="SAM" id="MobiDB-lite"/>
    </source>
</evidence>
<accession>A0ABR9E9H1</accession>
<organism evidence="2 3">
    <name type="scientific">Pseudoalteromonas aurantia 208</name>
    <dbReference type="NCBI Taxonomy" id="1314867"/>
    <lineage>
        <taxon>Bacteria</taxon>
        <taxon>Pseudomonadati</taxon>
        <taxon>Pseudomonadota</taxon>
        <taxon>Gammaproteobacteria</taxon>
        <taxon>Alteromonadales</taxon>
        <taxon>Pseudoalteromonadaceae</taxon>
        <taxon>Pseudoalteromonas</taxon>
    </lineage>
</organism>
<dbReference type="EMBL" id="AQGV01000009">
    <property type="protein sequence ID" value="MBE0366423.1"/>
    <property type="molecule type" value="Genomic_DNA"/>
</dbReference>
<keyword evidence="3" id="KW-1185">Reference proteome</keyword>
<reference evidence="2 3" key="1">
    <citation type="submission" date="2015-03" db="EMBL/GenBank/DDBJ databases">
        <title>Genome sequence of Pseudoalteromonas aurantia.</title>
        <authorList>
            <person name="Xie B.-B."/>
            <person name="Rong J.-C."/>
            <person name="Qin Q.-L."/>
            <person name="Zhang Y.-Z."/>
        </authorList>
    </citation>
    <scope>NUCLEOTIDE SEQUENCE [LARGE SCALE GENOMIC DNA]</scope>
    <source>
        <strain evidence="2 3">208</strain>
    </source>
</reference>
<protein>
    <submittedName>
        <fullName evidence="2">Uncharacterized protein</fullName>
    </submittedName>
</protein>
<sequence length="56" mass="6536">MITHLTDRGPSATFSGEQGKGKYSQRLIKHRTFADFKYKQTGQLSWLEIFFKRQNG</sequence>
<feature type="region of interest" description="Disordered" evidence="1">
    <location>
        <begin position="1"/>
        <end position="20"/>
    </location>
</feature>
<evidence type="ECO:0000313" key="2">
    <source>
        <dbReference type="EMBL" id="MBE0366423.1"/>
    </source>
</evidence>
<dbReference type="Proteomes" id="UP000615755">
    <property type="component" value="Unassembled WGS sequence"/>
</dbReference>
<evidence type="ECO:0000313" key="3">
    <source>
        <dbReference type="Proteomes" id="UP000615755"/>
    </source>
</evidence>
<comment type="caution">
    <text evidence="2">The sequence shown here is derived from an EMBL/GenBank/DDBJ whole genome shotgun (WGS) entry which is preliminary data.</text>
</comment>
<gene>
    <name evidence="2" type="ORF">PAUR_a3428</name>
</gene>
<name>A0ABR9E9H1_9GAMM</name>
<proteinExistence type="predicted"/>